<organism evidence="1 2">
    <name type="scientific">Rhipicephalus sanguineus</name>
    <name type="common">Brown dog tick</name>
    <name type="synonym">Ixodes sanguineus</name>
    <dbReference type="NCBI Taxonomy" id="34632"/>
    <lineage>
        <taxon>Eukaryota</taxon>
        <taxon>Metazoa</taxon>
        <taxon>Ecdysozoa</taxon>
        <taxon>Arthropoda</taxon>
        <taxon>Chelicerata</taxon>
        <taxon>Arachnida</taxon>
        <taxon>Acari</taxon>
        <taxon>Parasitiformes</taxon>
        <taxon>Ixodida</taxon>
        <taxon>Ixodoidea</taxon>
        <taxon>Ixodidae</taxon>
        <taxon>Rhipicephalinae</taxon>
        <taxon>Rhipicephalus</taxon>
        <taxon>Rhipicephalus</taxon>
    </lineage>
</organism>
<dbReference type="EMBL" id="JABSTV010001250">
    <property type="protein sequence ID" value="KAH7956118.1"/>
    <property type="molecule type" value="Genomic_DNA"/>
</dbReference>
<sequence length="247" mass="27866">MSQVPLRPLGAGTEDVSLRGPSGVDARPDEWISWFSEYTGGRYSASNEVQHFLQSTSIIKKLFEDKQVGKVGLQYLVAWSIYRQLAEFTEPYLFRGDRKADEACYVHVKNVMNLAILSHYFQLLPRLAGLFTAVMLVSGLNHLHGHFRVFLLPHVLRTLVVLRCRRVARTHRVLCAFRVHRDAFHCARLSRGRHEIPVGHASMACTANRPVVESPHDGWHNRDTDVVTVGRKSHGDSSHLVGAHATD</sequence>
<reference evidence="1" key="1">
    <citation type="journal article" date="2020" name="Cell">
        <title>Large-Scale Comparative Analyses of Tick Genomes Elucidate Their Genetic Diversity and Vector Capacities.</title>
        <authorList>
            <consortium name="Tick Genome and Microbiome Consortium (TIGMIC)"/>
            <person name="Jia N."/>
            <person name="Wang J."/>
            <person name="Shi W."/>
            <person name="Du L."/>
            <person name="Sun Y."/>
            <person name="Zhan W."/>
            <person name="Jiang J.F."/>
            <person name="Wang Q."/>
            <person name="Zhang B."/>
            <person name="Ji P."/>
            <person name="Bell-Sakyi L."/>
            <person name="Cui X.M."/>
            <person name="Yuan T.T."/>
            <person name="Jiang B.G."/>
            <person name="Yang W.F."/>
            <person name="Lam T.T."/>
            <person name="Chang Q.C."/>
            <person name="Ding S.J."/>
            <person name="Wang X.J."/>
            <person name="Zhu J.G."/>
            <person name="Ruan X.D."/>
            <person name="Zhao L."/>
            <person name="Wei J.T."/>
            <person name="Ye R.Z."/>
            <person name="Que T.C."/>
            <person name="Du C.H."/>
            <person name="Zhou Y.H."/>
            <person name="Cheng J.X."/>
            <person name="Dai P.F."/>
            <person name="Guo W.B."/>
            <person name="Han X.H."/>
            <person name="Huang E.J."/>
            <person name="Li L.F."/>
            <person name="Wei W."/>
            <person name="Gao Y.C."/>
            <person name="Liu J.Z."/>
            <person name="Shao H.Z."/>
            <person name="Wang X."/>
            <person name="Wang C.C."/>
            <person name="Yang T.C."/>
            <person name="Huo Q.B."/>
            <person name="Li W."/>
            <person name="Chen H.Y."/>
            <person name="Chen S.E."/>
            <person name="Zhou L.G."/>
            <person name="Ni X.B."/>
            <person name="Tian J.H."/>
            <person name="Sheng Y."/>
            <person name="Liu T."/>
            <person name="Pan Y.S."/>
            <person name="Xia L.Y."/>
            <person name="Li J."/>
            <person name="Zhao F."/>
            <person name="Cao W.C."/>
        </authorList>
    </citation>
    <scope>NUCLEOTIDE SEQUENCE</scope>
    <source>
        <strain evidence="1">Rsan-2018</strain>
    </source>
</reference>
<comment type="caution">
    <text evidence="1">The sequence shown here is derived from an EMBL/GenBank/DDBJ whole genome shotgun (WGS) entry which is preliminary data.</text>
</comment>
<dbReference type="AlphaFoldDB" id="A0A9D4PXC2"/>
<reference evidence="1" key="2">
    <citation type="submission" date="2021-09" db="EMBL/GenBank/DDBJ databases">
        <authorList>
            <person name="Jia N."/>
            <person name="Wang J."/>
            <person name="Shi W."/>
            <person name="Du L."/>
            <person name="Sun Y."/>
            <person name="Zhan W."/>
            <person name="Jiang J."/>
            <person name="Wang Q."/>
            <person name="Zhang B."/>
            <person name="Ji P."/>
            <person name="Sakyi L.B."/>
            <person name="Cui X."/>
            <person name="Yuan T."/>
            <person name="Jiang B."/>
            <person name="Yang W."/>
            <person name="Lam T.T.-Y."/>
            <person name="Chang Q."/>
            <person name="Ding S."/>
            <person name="Wang X."/>
            <person name="Zhu J."/>
            <person name="Ruan X."/>
            <person name="Zhao L."/>
            <person name="Wei J."/>
            <person name="Que T."/>
            <person name="Du C."/>
            <person name="Cheng J."/>
            <person name="Dai P."/>
            <person name="Han X."/>
            <person name="Huang E."/>
            <person name="Gao Y."/>
            <person name="Liu J."/>
            <person name="Shao H."/>
            <person name="Ye R."/>
            <person name="Li L."/>
            <person name="Wei W."/>
            <person name="Wang X."/>
            <person name="Wang C."/>
            <person name="Huo Q."/>
            <person name="Li W."/>
            <person name="Guo W."/>
            <person name="Chen H."/>
            <person name="Chen S."/>
            <person name="Zhou L."/>
            <person name="Zhou L."/>
            <person name="Ni X."/>
            <person name="Tian J."/>
            <person name="Zhou Y."/>
            <person name="Sheng Y."/>
            <person name="Liu T."/>
            <person name="Pan Y."/>
            <person name="Xia L."/>
            <person name="Li J."/>
            <person name="Zhao F."/>
            <person name="Cao W."/>
        </authorList>
    </citation>
    <scope>NUCLEOTIDE SEQUENCE</scope>
    <source>
        <strain evidence="1">Rsan-2018</strain>
        <tissue evidence="1">Larvae</tissue>
    </source>
</reference>
<accession>A0A9D4PXC2</accession>
<dbReference type="Proteomes" id="UP000821837">
    <property type="component" value="Unassembled WGS sequence"/>
</dbReference>
<keyword evidence="2" id="KW-1185">Reference proteome</keyword>
<gene>
    <name evidence="1" type="ORF">HPB52_006133</name>
</gene>
<name>A0A9D4PXC2_RHISA</name>
<protein>
    <submittedName>
        <fullName evidence="1">Uncharacterized protein</fullName>
    </submittedName>
</protein>
<evidence type="ECO:0000313" key="2">
    <source>
        <dbReference type="Proteomes" id="UP000821837"/>
    </source>
</evidence>
<evidence type="ECO:0000313" key="1">
    <source>
        <dbReference type="EMBL" id="KAH7956118.1"/>
    </source>
</evidence>
<proteinExistence type="predicted"/>